<evidence type="ECO:0000256" key="3">
    <source>
        <dbReference type="ARBA" id="ARBA00022692"/>
    </source>
</evidence>
<dbReference type="Proteomes" id="UP000026915">
    <property type="component" value="Chromosome 7"/>
</dbReference>
<comment type="subcellular location">
    <subcellularLocation>
        <location evidence="1">Membrane</location>
    </subcellularLocation>
</comment>
<dbReference type="InterPro" id="IPR011009">
    <property type="entry name" value="Kinase-like_dom_sf"/>
</dbReference>
<dbReference type="Gene3D" id="1.10.510.10">
    <property type="entry name" value="Transferase(Phosphotransferase) domain 1"/>
    <property type="match status" value="1"/>
</dbReference>
<keyword evidence="8" id="KW-0418">Kinase</keyword>
<keyword evidence="3 6" id="KW-0812">Transmembrane</keyword>
<sequence>MAPEVMQPETRYNSKADIWSFGITTLELAHGHAPFSKYPPMKVLLMTIQNAPPRLDQDCDKKFSKSFKDMVTMCLVKDQRKRSTAEKLLKHSFFKHAKPLELSVKKLFAPLPPLSNPVKPVQLKGSSLSIPCTKRAVNMTDSLQPAQNNPTIDDIIEESLESFGWAQAFQSILVAFASLFDAQNSFISVFTNAQPTFHCIDNTLCNSSSNICEIPKFAWALSDRASKTIISEWELQCSSSFIQAFSSNIWMYVIIRFFSGLGRGSLVTCTVVLLTERVGRNWQGRVGILDHLFFSYGTLFLPVLAFSTRRYSWRVLYLCTGIPDKGSLNSCKSFAPSLGFTLPMALYLFIPSSLSRPGTLHRARDNRREASTDIFHPECRSKPYKALVSAFALP</sequence>
<proteinExistence type="inferred from homology"/>
<dbReference type="Pfam" id="PF00069">
    <property type="entry name" value="Pkinase"/>
    <property type="match status" value="1"/>
</dbReference>
<organism evidence="8 9">
    <name type="scientific">Theobroma cacao</name>
    <name type="common">Cacao</name>
    <name type="synonym">Cocoa</name>
    <dbReference type="NCBI Taxonomy" id="3641"/>
    <lineage>
        <taxon>Eukaryota</taxon>
        <taxon>Viridiplantae</taxon>
        <taxon>Streptophyta</taxon>
        <taxon>Embryophyta</taxon>
        <taxon>Tracheophyta</taxon>
        <taxon>Spermatophyta</taxon>
        <taxon>Magnoliopsida</taxon>
        <taxon>eudicotyledons</taxon>
        <taxon>Gunneridae</taxon>
        <taxon>Pentapetalae</taxon>
        <taxon>rosids</taxon>
        <taxon>malvids</taxon>
        <taxon>Malvales</taxon>
        <taxon>Malvaceae</taxon>
        <taxon>Byttnerioideae</taxon>
        <taxon>Theobroma</taxon>
    </lineage>
</organism>
<dbReference type="GO" id="GO:0005524">
    <property type="term" value="F:ATP binding"/>
    <property type="evidence" value="ECO:0007669"/>
    <property type="project" value="InterPro"/>
</dbReference>
<dbReference type="PROSITE" id="PS50011">
    <property type="entry name" value="PROTEIN_KINASE_DOM"/>
    <property type="match status" value="1"/>
</dbReference>
<dbReference type="eggNOG" id="KOG0582">
    <property type="taxonomic scope" value="Eukaryota"/>
</dbReference>
<dbReference type="EMBL" id="CM001885">
    <property type="protein sequence ID" value="EOY13342.1"/>
    <property type="molecule type" value="Genomic_DNA"/>
</dbReference>
<evidence type="ECO:0000256" key="4">
    <source>
        <dbReference type="ARBA" id="ARBA00022989"/>
    </source>
</evidence>
<dbReference type="GO" id="GO:0004672">
    <property type="term" value="F:protein kinase activity"/>
    <property type="evidence" value="ECO:0000318"/>
    <property type="project" value="GO_Central"/>
</dbReference>
<evidence type="ECO:0000256" key="6">
    <source>
        <dbReference type="SAM" id="Phobius"/>
    </source>
</evidence>
<feature type="domain" description="Protein kinase" evidence="7">
    <location>
        <begin position="1"/>
        <end position="94"/>
    </location>
</feature>
<evidence type="ECO:0000256" key="1">
    <source>
        <dbReference type="ARBA" id="ARBA00004370"/>
    </source>
</evidence>
<accession>A0A061F9G0</accession>
<evidence type="ECO:0000256" key="5">
    <source>
        <dbReference type="ARBA" id="ARBA00023136"/>
    </source>
</evidence>
<comment type="similarity">
    <text evidence="2">Belongs to the protein kinase superfamily. STE Ser/Thr protein kinase family. STE20 subfamily.</text>
</comment>
<dbReference type="Pfam" id="PF00083">
    <property type="entry name" value="Sugar_tr"/>
    <property type="match status" value="1"/>
</dbReference>
<dbReference type="STRING" id="3641.A0A061F9G0"/>
<dbReference type="Gene3D" id="1.20.1250.20">
    <property type="entry name" value="MFS general substrate transporter like domains"/>
    <property type="match status" value="1"/>
</dbReference>
<dbReference type="GO" id="GO:0022857">
    <property type="term" value="F:transmembrane transporter activity"/>
    <property type="evidence" value="ECO:0007669"/>
    <property type="project" value="InterPro"/>
</dbReference>
<dbReference type="InterPro" id="IPR047173">
    <property type="entry name" value="STRAD_A/B-like"/>
</dbReference>
<evidence type="ECO:0000313" key="8">
    <source>
        <dbReference type="EMBL" id="EOY13342.1"/>
    </source>
</evidence>
<dbReference type="PANTHER" id="PTHR48014:SF21">
    <property type="entry name" value="SERINE_THREONINE-PROTEIN KINASE FRAY2"/>
    <property type="match status" value="1"/>
</dbReference>
<keyword evidence="5 6" id="KW-0472">Membrane</keyword>
<dbReference type="GO" id="GO:0043539">
    <property type="term" value="F:protein serine/threonine kinase activator activity"/>
    <property type="evidence" value="ECO:0007669"/>
    <property type="project" value="InterPro"/>
</dbReference>
<name>A0A061F9G0_THECC</name>
<dbReference type="eggNOG" id="KOG0255">
    <property type="taxonomic scope" value="Eukaryota"/>
</dbReference>
<feature type="transmembrane region" description="Helical" evidence="6">
    <location>
        <begin position="334"/>
        <end position="354"/>
    </location>
</feature>
<dbReference type="SUPFAM" id="SSF56112">
    <property type="entry name" value="Protein kinase-like (PK-like)"/>
    <property type="match status" value="1"/>
</dbReference>
<keyword evidence="8" id="KW-0808">Transferase</keyword>
<dbReference type="Gramene" id="EOY13342">
    <property type="protein sequence ID" value="EOY13342"/>
    <property type="gene ID" value="TCM_031883"/>
</dbReference>
<dbReference type="InParanoid" id="A0A061F9G0"/>
<reference evidence="8 9" key="1">
    <citation type="journal article" date="2013" name="Genome Biol.">
        <title>The genome sequence of the most widely cultivated cacao type and its use to identify candidate genes regulating pod color.</title>
        <authorList>
            <person name="Motamayor J.C."/>
            <person name="Mockaitis K."/>
            <person name="Schmutz J."/>
            <person name="Haiminen N."/>
            <person name="Iii D.L."/>
            <person name="Cornejo O."/>
            <person name="Findley S.D."/>
            <person name="Zheng P."/>
            <person name="Utro F."/>
            <person name="Royaert S."/>
            <person name="Saski C."/>
            <person name="Jenkins J."/>
            <person name="Podicheti R."/>
            <person name="Zhao M."/>
            <person name="Scheffler B.E."/>
            <person name="Stack J.C."/>
            <person name="Feltus F.A."/>
            <person name="Mustiga G.M."/>
            <person name="Amores F."/>
            <person name="Phillips W."/>
            <person name="Marelli J.P."/>
            <person name="May G.D."/>
            <person name="Shapiro H."/>
            <person name="Ma J."/>
            <person name="Bustamante C.D."/>
            <person name="Schnell R.J."/>
            <person name="Main D."/>
            <person name="Gilbert D."/>
            <person name="Parida L."/>
            <person name="Kuhn D.N."/>
        </authorList>
    </citation>
    <scope>NUCLEOTIDE SEQUENCE [LARGE SCALE GENOMIC DNA]</scope>
    <source>
        <strain evidence="9">cv. Matina 1-6</strain>
    </source>
</reference>
<dbReference type="HOGENOM" id="CLU_700974_0_0_1"/>
<keyword evidence="9" id="KW-1185">Reference proteome</keyword>
<evidence type="ECO:0000313" key="9">
    <source>
        <dbReference type="Proteomes" id="UP000026915"/>
    </source>
</evidence>
<dbReference type="SUPFAM" id="SSF103473">
    <property type="entry name" value="MFS general substrate transporter"/>
    <property type="match status" value="1"/>
</dbReference>
<evidence type="ECO:0000259" key="7">
    <source>
        <dbReference type="PROSITE" id="PS50011"/>
    </source>
</evidence>
<dbReference type="AlphaFoldDB" id="A0A061F9G0"/>
<dbReference type="InterPro" id="IPR036259">
    <property type="entry name" value="MFS_trans_sf"/>
</dbReference>
<dbReference type="InterPro" id="IPR005828">
    <property type="entry name" value="MFS_sugar_transport-like"/>
</dbReference>
<feature type="transmembrane region" description="Helical" evidence="6">
    <location>
        <begin position="286"/>
        <end position="306"/>
    </location>
</feature>
<keyword evidence="4 6" id="KW-1133">Transmembrane helix</keyword>
<dbReference type="PANTHER" id="PTHR48014">
    <property type="entry name" value="SERINE/THREONINE-PROTEIN KINASE FRAY2"/>
    <property type="match status" value="1"/>
</dbReference>
<protein>
    <submittedName>
        <fullName evidence="8">Kinase superfamily protein</fullName>
    </submittedName>
</protein>
<dbReference type="GO" id="GO:0016020">
    <property type="term" value="C:membrane"/>
    <property type="evidence" value="ECO:0007669"/>
    <property type="project" value="UniProtKB-SubCell"/>
</dbReference>
<dbReference type="GO" id="GO:0007165">
    <property type="term" value="P:signal transduction"/>
    <property type="evidence" value="ECO:0000318"/>
    <property type="project" value="GO_Central"/>
</dbReference>
<evidence type="ECO:0000256" key="2">
    <source>
        <dbReference type="ARBA" id="ARBA00008874"/>
    </source>
</evidence>
<dbReference type="InterPro" id="IPR000719">
    <property type="entry name" value="Prot_kinase_dom"/>
</dbReference>
<gene>
    <name evidence="8" type="ORF">TCM_031883</name>
</gene>
<feature type="transmembrane region" description="Helical" evidence="6">
    <location>
        <begin position="249"/>
        <end position="274"/>
    </location>
</feature>